<dbReference type="AlphaFoldDB" id="A0A417Z1J7"/>
<accession>A0A417Z1J7</accession>
<dbReference type="RefSeq" id="WP_047310979.1">
    <property type="nucleotide sequence ID" value="NZ_CBCRVH010000023.1"/>
</dbReference>
<gene>
    <name evidence="1" type="ORF">D1832_14060</name>
</gene>
<evidence type="ECO:0008006" key="3">
    <source>
        <dbReference type="Google" id="ProtNLM"/>
    </source>
</evidence>
<sequence length="129" mass="14593">MKRIDVHADGPASVDAAWQAYVHVDRWRDWSPHMPPVEADAVVIRPGAEGRWRLGPVTVGRFVITDVDAVARTWNWRVSVLGLTTTGEHRVEVRRSGCRCHMAMDLPPLVGHAYRPVAWWALHRLARSS</sequence>
<proteinExistence type="predicted"/>
<organism evidence="1 2">
    <name type="scientific">Dermacoccus abyssi</name>
    <dbReference type="NCBI Taxonomy" id="322596"/>
    <lineage>
        <taxon>Bacteria</taxon>
        <taxon>Bacillati</taxon>
        <taxon>Actinomycetota</taxon>
        <taxon>Actinomycetes</taxon>
        <taxon>Micrococcales</taxon>
        <taxon>Dermacoccaceae</taxon>
        <taxon>Dermacoccus</taxon>
    </lineage>
</organism>
<dbReference type="InterPro" id="IPR023393">
    <property type="entry name" value="START-like_dom_sf"/>
</dbReference>
<reference evidence="1 2" key="1">
    <citation type="submission" date="2018-08" db="EMBL/GenBank/DDBJ databases">
        <title>Whole genome sequence analysis of Dermacoccus abyssi bacteria isolated from Deep Mariana trench Micromonospora spp reveals genes involved in the environmental adaptation and production of secondary metabolites.</title>
        <authorList>
            <person name="Abdel-Mageed W.M."/>
            <person name="Lehri B."/>
            <person name="Nouioui I."/>
            <person name="Goodfellow I."/>
            <person name="Jaspars M."/>
            <person name="Karlyshev A."/>
        </authorList>
    </citation>
    <scope>NUCLEOTIDE SEQUENCE [LARGE SCALE GENOMIC DNA]</scope>
    <source>
        <strain evidence="1 2">MT1.1</strain>
    </source>
</reference>
<protein>
    <recommendedName>
        <fullName evidence="3">SRPBCC family protein</fullName>
    </recommendedName>
</protein>
<dbReference type="Proteomes" id="UP000285376">
    <property type="component" value="Unassembled WGS sequence"/>
</dbReference>
<dbReference type="Gene3D" id="3.30.530.20">
    <property type="match status" value="1"/>
</dbReference>
<dbReference type="EMBL" id="QWLM01000023">
    <property type="protein sequence ID" value="RHW43833.1"/>
    <property type="molecule type" value="Genomic_DNA"/>
</dbReference>
<comment type="caution">
    <text evidence="1">The sequence shown here is derived from an EMBL/GenBank/DDBJ whole genome shotgun (WGS) entry which is preliminary data.</text>
</comment>
<name>A0A417Z1J7_9MICO</name>
<evidence type="ECO:0000313" key="1">
    <source>
        <dbReference type="EMBL" id="RHW43833.1"/>
    </source>
</evidence>
<evidence type="ECO:0000313" key="2">
    <source>
        <dbReference type="Proteomes" id="UP000285376"/>
    </source>
</evidence>
<dbReference type="SUPFAM" id="SSF55961">
    <property type="entry name" value="Bet v1-like"/>
    <property type="match status" value="1"/>
</dbReference>